<dbReference type="AlphaFoldDB" id="C6PTW7"/>
<proteinExistence type="predicted"/>
<dbReference type="KEGG" id="cck:Ccar_11320"/>
<evidence type="ECO:0000256" key="1">
    <source>
        <dbReference type="SAM" id="MobiDB-lite"/>
    </source>
</evidence>
<organism evidence="2 3">
    <name type="scientific">Clostridium carboxidivorans P7</name>
    <dbReference type="NCBI Taxonomy" id="536227"/>
    <lineage>
        <taxon>Bacteria</taxon>
        <taxon>Bacillati</taxon>
        <taxon>Bacillota</taxon>
        <taxon>Clostridia</taxon>
        <taxon>Eubacteriales</taxon>
        <taxon>Clostridiaceae</taxon>
        <taxon>Clostridium</taxon>
    </lineage>
</organism>
<evidence type="ECO:0000313" key="3">
    <source>
        <dbReference type="Proteomes" id="UP000004198"/>
    </source>
</evidence>
<gene>
    <name evidence="2" type="ORF">CcarbDRAFT_2234</name>
</gene>
<feature type="compositionally biased region" description="Basic and acidic residues" evidence="1">
    <location>
        <begin position="115"/>
        <end position="130"/>
    </location>
</feature>
<dbReference type="EMBL" id="ACVI01000032">
    <property type="protein sequence ID" value="EET87357.1"/>
    <property type="molecule type" value="Genomic_DNA"/>
</dbReference>
<dbReference type="RefSeq" id="WP_007061119.1">
    <property type="nucleotide sequence ID" value="NZ_ACVI01000032.1"/>
</dbReference>
<accession>C6PTW7</accession>
<evidence type="ECO:0000313" key="2">
    <source>
        <dbReference type="EMBL" id="EET87357.1"/>
    </source>
</evidence>
<feature type="compositionally biased region" description="Acidic residues" evidence="1">
    <location>
        <begin position="96"/>
        <end position="105"/>
    </location>
</feature>
<protein>
    <submittedName>
        <fullName evidence="2">Uncharacterized protein</fullName>
    </submittedName>
</protein>
<sequence>MDRQLMRVKLEDFNLDETYLELFEEYELKTFGDFIQMDVDDVSKKDAISLVEAILKMDEEFDEEDKDILKSIKRGEEDPFQVLESLLDSMSKADHSEDEDEDEEEAPKKKKKKRPIDDGETPKKKKRPVD</sequence>
<dbReference type="PATRIC" id="fig|536227.13.peg.2369"/>
<keyword evidence="3" id="KW-1185">Reference proteome</keyword>
<dbReference type="Proteomes" id="UP000004198">
    <property type="component" value="Unassembled WGS sequence"/>
</dbReference>
<name>C6PTW7_9CLOT</name>
<comment type="caution">
    <text evidence="2">The sequence shown here is derived from an EMBL/GenBank/DDBJ whole genome shotgun (WGS) entry which is preliminary data.</text>
</comment>
<reference evidence="2 3" key="1">
    <citation type="submission" date="2009-06" db="EMBL/GenBank/DDBJ databases">
        <title>The draft genome of Clostridium carboxidivorans P7.</title>
        <authorList>
            <consortium name="US DOE Joint Genome Institute (JGI-PGF)"/>
            <person name="Lucas S."/>
            <person name="Copeland A."/>
            <person name="Lapidus A."/>
            <person name="Glavina del Rio T."/>
            <person name="Tice H."/>
            <person name="Bruce D."/>
            <person name="Goodwin L."/>
            <person name="Pitluck S."/>
            <person name="Larimer F."/>
            <person name="Land M.L."/>
            <person name="Hauser L."/>
            <person name="Hemme C.L."/>
        </authorList>
    </citation>
    <scope>NUCLEOTIDE SEQUENCE [LARGE SCALE GENOMIC DNA]</scope>
    <source>
        <strain evidence="2 3">P7</strain>
    </source>
</reference>
<feature type="region of interest" description="Disordered" evidence="1">
    <location>
        <begin position="84"/>
        <end position="130"/>
    </location>
</feature>